<dbReference type="PIRSF" id="PIRSF019455">
    <property type="entry name" value="CopR_AtkY"/>
    <property type="match status" value="1"/>
</dbReference>
<keyword evidence="2" id="KW-0805">Transcription regulation</keyword>
<dbReference type="InterPro" id="IPR005650">
    <property type="entry name" value="BlaI_family"/>
</dbReference>
<keyword evidence="4" id="KW-0804">Transcription</keyword>
<dbReference type="InterPro" id="IPR036388">
    <property type="entry name" value="WH-like_DNA-bd_sf"/>
</dbReference>
<evidence type="ECO:0008006" key="6">
    <source>
        <dbReference type="Google" id="ProtNLM"/>
    </source>
</evidence>
<comment type="similarity">
    <text evidence="1">Belongs to the BlaI transcriptional regulatory family.</text>
</comment>
<name>A0A644YVH7_9ZZZZ</name>
<reference evidence="5" key="1">
    <citation type="submission" date="2019-08" db="EMBL/GenBank/DDBJ databases">
        <authorList>
            <person name="Kucharzyk K."/>
            <person name="Murdoch R.W."/>
            <person name="Higgins S."/>
            <person name="Loffler F."/>
        </authorList>
    </citation>
    <scope>NUCLEOTIDE SEQUENCE</scope>
</reference>
<evidence type="ECO:0000256" key="3">
    <source>
        <dbReference type="ARBA" id="ARBA00023125"/>
    </source>
</evidence>
<dbReference type="Pfam" id="PF03965">
    <property type="entry name" value="Penicillinase_R"/>
    <property type="match status" value="1"/>
</dbReference>
<dbReference type="AlphaFoldDB" id="A0A644YVH7"/>
<dbReference type="GO" id="GO:0003677">
    <property type="term" value="F:DNA binding"/>
    <property type="evidence" value="ECO:0007669"/>
    <property type="project" value="UniProtKB-KW"/>
</dbReference>
<dbReference type="SUPFAM" id="SSF46785">
    <property type="entry name" value="Winged helix' DNA-binding domain"/>
    <property type="match status" value="1"/>
</dbReference>
<protein>
    <recommendedName>
        <fullName evidence="6">Penicillinase repressor</fullName>
    </recommendedName>
</protein>
<keyword evidence="3" id="KW-0238">DNA-binding</keyword>
<evidence type="ECO:0000313" key="5">
    <source>
        <dbReference type="EMBL" id="MPM32339.1"/>
    </source>
</evidence>
<gene>
    <name evidence="5" type="ORF">SDC9_78901</name>
</gene>
<dbReference type="EMBL" id="VSSQ01006332">
    <property type="protein sequence ID" value="MPM32339.1"/>
    <property type="molecule type" value="Genomic_DNA"/>
</dbReference>
<proteinExistence type="inferred from homology"/>
<dbReference type="Gene3D" id="1.10.4040.10">
    <property type="entry name" value="Penicillinase repressor domain"/>
    <property type="match status" value="1"/>
</dbReference>
<evidence type="ECO:0000256" key="4">
    <source>
        <dbReference type="ARBA" id="ARBA00023163"/>
    </source>
</evidence>
<evidence type="ECO:0000256" key="1">
    <source>
        <dbReference type="ARBA" id="ARBA00011046"/>
    </source>
</evidence>
<organism evidence="5">
    <name type="scientific">bioreactor metagenome</name>
    <dbReference type="NCBI Taxonomy" id="1076179"/>
    <lineage>
        <taxon>unclassified sequences</taxon>
        <taxon>metagenomes</taxon>
        <taxon>ecological metagenomes</taxon>
    </lineage>
</organism>
<comment type="caution">
    <text evidence="5">The sequence shown here is derived from an EMBL/GenBank/DDBJ whole genome shotgun (WGS) entry which is preliminary data.</text>
</comment>
<dbReference type="Gene3D" id="1.10.10.10">
    <property type="entry name" value="Winged helix-like DNA-binding domain superfamily/Winged helix DNA-binding domain"/>
    <property type="match status" value="1"/>
</dbReference>
<evidence type="ECO:0000256" key="2">
    <source>
        <dbReference type="ARBA" id="ARBA00023015"/>
    </source>
</evidence>
<dbReference type="InterPro" id="IPR036390">
    <property type="entry name" value="WH_DNA-bd_sf"/>
</dbReference>
<sequence>MKETLSRHEWVIMETLWQRAPLFLSDLMSAMETSVDWNRSSYLTYLKRMTDKGYIGYETVRGSRRYIPLIRREDSVAAESAAMLEKMTGQSAKLFLVSMVQKSGLSESDRVELQTLISRLGEESKEGE</sequence>
<dbReference type="GO" id="GO:0045892">
    <property type="term" value="P:negative regulation of DNA-templated transcription"/>
    <property type="evidence" value="ECO:0007669"/>
    <property type="project" value="InterPro"/>
</dbReference>
<accession>A0A644YVH7</accession>